<dbReference type="AlphaFoldDB" id="A0A8J7P9F9"/>
<feature type="DNA-binding region" description="H-T-H motif" evidence="4">
    <location>
        <begin position="34"/>
        <end position="53"/>
    </location>
</feature>
<reference evidence="6" key="1">
    <citation type="submission" date="2021-02" db="EMBL/GenBank/DDBJ databases">
        <title>Genome-Resolved Metagenomics of a Microbial Community Performing Photosynthetic Biological Nutrient Removal.</title>
        <authorList>
            <person name="Mcdaniel E.A."/>
        </authorList>
    </citation>
    <scope>NUCLEOTIDE SEQUENCE</scope>
    <source>
        <strain evidence="6">UWPOB_OBS1</strain>
    </source>
</reference>
<keyword evidence="3" id="KW-0804">Transcription</keyword>
<dbReference type="Proteomes" id="UP000664277">
    <property type="component" value="Unassembled WGS sequence"/>
</dbReference>
<dbReference type="PRINTS" id="PR00455">
    <property type="entry name" value="HTHTETR"/>
</dbReference>
<evidence type="ECO:0000313" key="7">
    <source>
        <dbReference type="Proteomes" id="UP000664277"/>
    </source>
</evidence>
<sequence length="203" mass="22900">MTVGRRERKKEETRRAILSAAANLFSQRGYEASSIDEIAEAADVAKRTLYNNFESKEQIVLALRCQYFEALIEKAIEQAASAKSPLSVVEGFVVDSVRWTFEQPELARVLFRDGSMLPPPPKFCPDNSIQLPMPPFVHRLLELVLLCQKKGELRTDVETEFLVHLIGFIIVYTNLQTFGNASEKASVKLARRCFHALLEGLKA</sequence>
<accession>A0A8J7P9F9</accession>
<evidence type="ECO:0000256" key="3">
    <source>
        <dbReference type="ARBA" id="ARBA00023163"/>
    </source>
</evidence>
<dbReference type="Gene3D" id="1.10.357.10">
    <property type="entry name" value="Tetracycline Repressor, domain 2"/>
    <property type="match status" value="1"/>
</dbReference>
<protein>
    <submittedName>
        <fullName evidence="6">TetR/AcrR family transcriptional regulator</fullName>
    </submittedName>
</protein>
<gene>
    <name evidence="6" type="ORF">J0M35_14370</name>
</gene>
<dbReference type="InterPro" id="IPR001647">
    <property type="entry name" value="HTH_TetR"/>
</dbReference>
<dbReference type="Pfam" id="PF00440">
    <property type="entry name" value="TetR_N"/>
    <property type="match status" value="1"/>
</dbReference>
<dbReference type="GO" id="GO:0045892">
    <property type="term" value="P:negative regulation of DNA-templated transcription"/>
    <property type="evidence" value="ECO:0007669"/>
    <property type="project" value="UniProtKB-ARBA"/>
</dbReference>
<dbReference type="EMBL" id="JAFLCK010000021">
    <property type="protein sequence ID" value="MBN8661546.1"/>
    <property type="molecule type" value="Genomic_DNA"/>
</dbReference>
<dbReference type="InterPro" id="IPR036271">
    <property type="entry name" value="Tet_transcr_reg_TetR-rel_C_sf"/>
</dbReference>
<feature type="domain" description="HTH tetR-type" evidence="5">
    <location>
        <begin position="11"/>
        <end position="71"/>
    </location>
</feature>
<dbReference type="PANTHER" id="PTHR30055">
    <property type="entry name" value="HTH-TYPE TRANSCRIPTIONAL REGULATOR RUTR"/>
    <property type="match status" value="1"/>
</dbReference>
<comment type="caution">
    <text evidence="6">The sequence shown here is derived from an EMBL/GenBank/DDBJ whole genome shotgun (WGS) entry which is preliminary data.</text>
</comment>
<evidence type="ECO:0000313" key="6">
    <source>
        <dbReference type="EMBL" id="MBN8661546.1"/>
    </source>
</evidence>
<dbReference type="SUPFAM" id="SSF48498">
    <property type="entry name" value="Tetracyclin repressor-like, C-terminal domain"/>
    <property type="match status" value="1"/>
</dbReference>
<evidence type="ECO:0000259" key="5">
    <source>
        <dbReference type="PROSITE" id="PS50977"/>
    </source>
</evidence>
<evidence type="ECO:0000256" key="4">
    <source>
        <dbReference type="PROSITE-ProRule" id="PRU00335"/>
    </source>
</evidence>
<keyword evidence="1" id="KW-0805">Transcription regulation</keyword>
<dbReference type="GO" id="GO:0000976">
    <property type="term" value="F:transcription cis-regulatory region binding"/>
    <property type="evidence" value="ECO:0007669"/>
    <property type="project" value="TreeGrafter"/>
</dbReference>
<evidence type="ECO:0000256" key="2">
    <source>
        <dbReference type="ARBA" id="ARBA00023125"/>
    </source>
</evidence>
<dbReference type="SUPFAM" id="SSF46689">
    <property type="entry name" value="Homeodomain-like"/>
    <property type="match status" value="1"/>
</dbReference>
<name>A0A8J7P9F9_9BACT</name>
<dbReference type="InterPro" id="IPR050109">
    <property type="entry name" value="HTH-type_TetR-like_transc_reg"/>
</dbReference>
<keyword evidence="2 4" id="KW-0238">DNA-binding</keyword>
<proteinExistence type="predicted"/>
<evidence type="ECO:0000256" key="1">
    <source>
        <dbReference type="ARBA" id="ARBA00023015"/>
    </source>
</evidence>
<dbReference type="FunFam" id="1.10.10.60:FF:000141">
    <property type="entry name" value="TetR family transcriptional regulator"/>
    <property type="match status" value="1"/>
</dbReference>
<dbReference type="PANTHER" id="PTHR30055:SF234">
    <property type="entry name" value="HTH-TYPE TRANSCRIPTIONAL REGULATOR BETI"/>
    <property type="match status" value="1"/>
</dbReference>
<dbReference type="PROSITE" id="PS50977">
    <property type="entry name" value="HTH_TETR_2"/>
    <property type="match status" value="1"/>
</dbReference>
<dbReference type="InterPro" id="IPR009057">
    <property type="entry name" value="Homeodomain-like_sf"/>
</dbReference>
<dbReference type="GO" id="GO:0003700">
    <property type="term" value="F:DNA-binding transcription factor activity"/>
    <property type="evidence" value="ECO:0007669"/>
    <property type="project" value="TreeGrafter"/>
</dbReference>
<organism evidence="6 7">
    <name type="scientific">Candidatus Obscuribacter phosphatis</name>
    <dbReference type="NCBI Taxonomy" id="1906157"/>
    <lineage>
        <taxon>Bacteria</taxon>
        <taxon>Bacillati</taxon>
        <taxon>Candidatus Melainabacteria</taxon>
        <taxon>Candidatus Obscuribacterales</taxon>
        <taxon>Candidatus Obscuribacteraceae</taxon>
        <taxon>Candidatus Obscuribacter</taxon>
    </lineage>
</organism>